<keyword evidence="2" id="KW-1185">Reference proteome</keyword>
<reference evidence="1" key="1">
    <citation type="journal article" date="2020" name="Stud. Mycol.">
        <title>101 Dothideomycetes genomes: a test case for predicting lifestyles and emergence of pathogens.</title>
        <authorList>
            <person name="Haridas S."/>
            <person name="Albert R."/>
            <person name="Binder M."/>
            <person name="Bloem J."/>
            <person name="Labutti K."/>
            <person name="Salamov A."/>
            <person name="Andreopoulos B."/>
            <person name="Baker S."/>
            <person name="Barry K."/>
            <person name="Bills G."/>
            <person name="Bluhm B."/>
            <person name="Cannon C."/>
            <person name="Castanera R."/>
            <person name="Culley D."/>
            <person name="Daum C."/>
            <person name="Ezra D."/>
            <person name="Gonzalez J."/>
            <person name="Henrissat B."/>
            <person name="Kuo A."/>
            <person name="Liang C."/>
            <person name="Lipzen A."/>
            <person name="Lutzoni F."/>
            <person name="Magnuson J."/>
            <person name="Mondo S."/>
            <person name="Nolan M."/>
            <person name="Ohm R."/>
            <person name="Pangilinan J."/>
            <person name="Park H.-J."/>
            <person name="Ramirez L."/>
            <person name="Alfaro M."/>
            <person name="Sun H."/>
            <person name="Tritt A."/>
            <person name="Yoshinaga Y."/>
            <person name="Zwiers L.-H."/>
            <person name="Turgeon B."/>
            <person name="Goodwin S."/>
            <person name="Spatafora J."/>
            <person name="Crous P."/>
            <person name="Grigoriev I."/>
        </authorList>
    </citation>
    <scope>NUCLEOTIDE SEQUENCE</scope>
    <source>
        <strain evidence="1">CBS 207.26</strain>
    </source>
</reference>
<protein>
    <submittedName>
        <fullName evidence="1">Uncharacterized protein</fullName>
    </submittedName>
</protein>
<organism evidence="1 2">
    <name type="scientific">Zopfia rhizophila CBS 207.26</name>
    <dbReference type="NCBI Taxonomy" id="1314779"/>
    <lineage>
        <taxon>Eukaryota</taxon>
        <taxon>Fungi</taxon>
        <taxon>Dikarya</taxon>
        <taxon>Ascomycota</taxon>
        <taxon>Pezizomycotina</taxon>
        <taxon>Dothideomycetes</taxon>
        <taxon>Dothideomycetes incertae sedis</taxon>
        <taxon>Zopfiaceae</taxon>
        <taxon>Zopfia</taxon>
    </lineage>
</organism>
<sequence>MEIDPYCEETGFEDFTLGSDSTNEVLVRWVQLAQRLQHLDLGPQMSIITAILRIVHGDTAILLHYINEELEGIRADMLDNAKLLHSLGAWQGLLHQLSKQKKLTADTVSQCLAITENISQIQSTGEQRIGPFPPRRDLEITSDPSLGELHGRFLQLETQLTRLEKDLSEISTSMASSISLIESHRQIAEASLVTKLTELAVLFHPSGVLHYYIRDAGQGVPERSVARNVGVYGRGCRYGVVHIAPPTQK</sequence>
<accession>A0A6A6EG99</accession>
<dbReference type="Proteomes" id="UP000800200">
    <property type="component" value="Unassembled WGS sequence"/>
</dbReference>
<dbReference type="AlphaFoldDB" id="A0A6A6EG99"/>
<proteinExistence type="predicted"/>
<evidence type="ECO:0000313" key="1">
    <source>
        <dbReference type="EMBL" id="KAF2190105.1"/>
    </source>
</evidence>
<name>A0A6A6EG99_9PEZI</name>
<gene>
    <name evidence="1" type="ORF">K469DRAFT_23482</name>
</gene>
<evidence type="ECO:0000313" key="2">
    <source>
        <dbReference type="Proteomes" id="UP000800200"/>
    </source>
</evidence>
<dbReference type="EMBL" id="ML994619">
    <property type="protein sequence ID" value="KAF2190105.1"/>
    <property type="molecule type" value="Genomic_DNA"/>
</dbReference>